<dbReference type="InterPro" id="IPR004629">
    <property type="entry name" value="WecG_TagA_CpsF"/>
</dbReference>
<evidence type="ECO:0000313" key="3">
    <source>
        <dbReference type="EMBL" id="GMG72639.1"/>
    </source>
</evidence>
<protein>
    <submittedName>
        <fullName evidence="3">WecB/TagA/CpsF family glycosyltransferase</fullName>
    </submittedName>
</protein>
<proteinExistence type="predicted"/>
<reference evidence="3" key="1">
    <citation type="journal article" date="2024" name="Appl Microbiol">
        <title>Effect of kuratsuki Bacillus and Priestia on Taste of Sake.</title>
        <authorList>
            <person name="Kobayashi K."/>
            <person name="Nishida H."/>
        </authorList>
    </citation>
    <scope>NUCLEOTIDE SEQUENCE</scope>
    <source>
        <strain evidence="3">B-12</strain>
    </source>
</reference>
<dbReference type="EMBL" id="BSYK01000001">
    <property type="protein sequence ID" value="GMG72639.1"/>
    <property type="molecule type" value="Genomic_DNA"/>
</dbReference>
<dbReference type="NCBIfam" id="TIGR00696">
    <property type="entry name" value="wecG_tagA_cpsF"/>
    <property type="match status" value="1"/>
</dbReference>
<organism evidence="3 4">
    <name type="scientific">Priestia megaterium</name>
    <name type="common">Bacillus megaterium</name>
    <dbReference type="NCBI Taxonomy" id="1404"/>
    <lineage>
        <taxon>Bacteria</taxon>
        <taxon>Bacillati</taxon>
        <taxon>Bacillota</taxon>
        <taxon>Bacilli</taxon>
        <taxon>Bacillales</taxon>
        <taxon>Bacillaceae</taxon>
        <taxon>Priestia</taxon>
    </lineage>
</organism>
<dbReference type="GO" id="GO:0016758">
    <property type="term" value="F:hexosyltransferase activity"/>
    <property type="evidence" value="ECO:0007669"/>
    <property type="project" value="TreeGrafter"/>
</dbReference>
<dbReference type="AlphaFoldDB" id="A0AAX6BG13"/>
<dbReference type="RefSeq" id="WP_310876365.1">
    <property type="nucleotide sequence ID" value="NZ_BSYK01000001.1"/>
</dbReference>
<accession>A0AAX6BG13</accession>
<dbReference type="CDD" id="cd06533">
    <property type="entry name" value="Glyco_transf_WecG_TagA"/>
    <property type="match status" value="1"/>
</dbReference>
<dbReference type="PANTHER" id="PTHR34136:SF1">
    <property type="entry name" value="UDP-N-ACETYL-D-MANNOSAMINURONIC ACID TRANSFERASE"/>
    <property type="match status" value="1"/>
</dbReference>
<dbReference type="PANTHER" id="PTHR34136">
    <property type="match status" value="1"/>
</dbReference>
<keyword evidence="2" id="KW-0808">Transferase</keyword>
<sequence>MENKPFTYVLNSKITSLNFLDTVKHIKHWVNTGEKRKYVCVCNTHSLVTASNDETFNKALDSADICTPDGMPLVWALKMFGFKMQDRVDGPNLMLKLCEEAEENNYKIYLYGGTEDTLIRLKKKLRELYPNINIVGSYSPPFRDLSNKERAEIAYKINEVKADFVFVSLGCPKQEKWMYENTLDINSVLLGVGAAFNFIIGDIKRPPMFIRKLGFEWLFRLISEPRRLWKRYLVNNTLYIYKFAKTYVKNKKRNQLKNYSPSKIIEVDKNE</sequence>
<name>A0AAX6BG13_PRIMG</name>
<keyword evidence="1" id="KW-0328">Glycosyltransferase</keyword>
<dbReference type="Proteomes" id="UP001165240">
    <property type="component" value="Unassembled WGS sequence"/>
</dbReference>
<evidence type="ECO:0000256" key="2">
    <source>
        <dbReference type="ARBA" id="ARBA00022679"/>
    </source>
</evidence>
<evidence type="ECO:0000313" key="4">
    <source>
        <dbReference type="Proteomes" id="UP001165240"/>
    </source>
</evidence>
<dbReference type="Pfam" id="PF03808">
    <property type="entry name" value="Glyco_tran_WecG"/>
    <property type="match status" value="1"/>
</dbReference>
<evidence type="ECO:0000256" key="1">
    <source>
        <dbReference type="ARBA" id="ARBA00022676"/>
    </source>
</evidence>
<comment type="caution">
    <text evidence="3">The sequence shown here is derived from an EMBL/GenBank/DDBJ whole genome shotgun (WGS) entry which is preliminary data.</text>
</comment>
<gene>
    <name evidence="3" type="ORF">ShirakiTB12_11070</name>
</gene>